<dbReference type="Gene3D" id="1.20.272.10">
    <property type="match status" value="1"/>
</dbReference>
<dbReference type="InterPro" id="IPR003959">
    <property type="entry name" value="ATPase_AAA_core"/>
</dbReference>
<dbReference type="FunFam" id="1.20.272.10:FF:000004">
    <property type="entry name" value="Replication factor C subunit 5"/>
    <property type="match status" value="1"/>
</dbReference>
<evidence type="ECO:0000313" key="9">
    <source>
        <dbReference type="EMBL" id="KAF2203426.1"/>
    </source>
</evidence>
<dbReference type="GO" id="GO:0003689">
    <property type="term" value="F:DNA clamp loader activity"/>
    <property type="evidence" value="ECO:0007669"/>
    <property type="project" value="TreeGrafter"/>
</dbReference>
<dbReference type="InterPro" id="IPR013748">
    <property type="entry name" value="Rep_factorC_C"/>
</dbReference>
<dbReference type="Pfam" id="PF00004">
    <property type="entry name" value="AAA"/>
    <property type="match status" value="1"/>
</dbReference>
<dbReference type="GO" id="GO:0031389">
    <property type="term" value="C:Rad17 RFC-like complex"/>
    <property type="evidence" value="ECO:0007669"/>
    <property type="project" value="TreeGrafter"/>
</dbReference>
<dbReference type="GO" id="GO:0031390">
    <property type="term" value="C:Ctf18 RFC-like complex"/>
    <property type="evidence" value="ECO:0007669"/>
    <property type="project" value="TreeGrafter"/>
</dbReference>
<dbReference type="InterPro" id="IPR050238">
    <property type="entry name" value="DNA_Rep/Repair_Clamp_Loader"/>
</dbReference>
<dbReference type="CDD" id="cd00009">
    <property type="entry name" value="AAA"/>
    <property type="match status" value="1"/>
</dbReference>
<keyword evidence="4" id="KW-0547">Nucleotide-binding</keyword>
<dbReference type="GO" id="GO:0006271">
    <property type="term" value="P:DNA strand elongation involved in DNA replication"/>
    <property type="evidence" value="ECO:0007669"/>
    <property type="project" value="UniProtKB-ARBA"/>
</dbReference>
<proteinExistence type="inferred from homology"/>
<dbReference type="SUPFAM" id="SSF52540">
    <property type="entry name" value="P-loop containing nucleoside triphosphate hydrolases"/>
    <property type="match status" value="1"/>
</dbReference>
<evidence type="ECO:0000256" key="1">
    <source>
        <dbReference type="ARBA" id="ARBA00004123"/>
    </source>
</evidence>
<keyword evidence="6" id="KW-0539">Nucleus</keyword>
<dbReference type="GO" id="GO:0016887">
    <property type="term" value="F:ATP hydrolysis activity"/>
    <property type="evidence" value="ECO:0007669"/>
    <property type="project" value="InterPro"/>
</dbReference>
<evidence type="ECO:0000256" key="7">
    <source>
        <dbReference type="ARBA" id="ARBA00070184"/>
    </source>
</evidence>
<dbReference type="InterPro" id="IPR003593">
    <property type="entry name" value="AAA+_ATPase"/>
</dbReference>
<name>A0A9P4JS86_9PLEO</name>
<dbReference type="GO" id="GO:0005524">
    <property type="term" value="F:ATP binding"/>
    <property type="evidence" value="ECO:0007669"/>
    <property type="project" value="UniProtKB-KW"/>
</dbReference>
<evidence type="ECO:0000256" key="4">
    <source>
        <dbReference type="ARBA" id="ARBA00022741"/>
    </source>
</evidence>
<dbReference type="InterPro" id="IPR008921">
    <property type="entry name" value="DNA_pol3_clamp-load_cplx_C"/>
</dbReference>
<keyword evidence="9" id="KW-0378">Hydrolase</keyword>
<dbReference type="CDD" id="cd18140">
    <property type="entry name" value="HLD_clamp_RFC"/>
    <property type="match status" value="1"/>
</dbReference>
<dbReference type="PANTHER" id="PTHR11669">
    <property type="entry name" value="REPLICATION FACTOR C / DNA POLYMERASE III GAMMA-TAU SUBUNIT"/>
    <property type="match status" value="1"/>
</dbReference>
<comment type="similarity">
    <text evidence="2">Belongs to the activator 1 small subunits family.</text>
</comment>
<evidence type="ECO:0000256" key="3">
    <source>
        <dbReference type="ARBA" id="ARBA00022705"/>
    </source>
</evidence>
<dbReference type="Pfam" id="PF08542">
    <property type="entry name" value="Rep_fac_C"/>
    <property type="match status" value="1"/>
</dbReference>
<dbReference type="AlphaFoldDB" id="A0A9P4JS86"/>
<dbReference type="InterPro" id="IPR027417">
    <property type="entry name" value="P-loop_NTPase"/>
</dbReference>
<sequence>MSDFEDEMDVDAPVVDSSIKFGGDGTKGKRSAANLPVEAEDSLPWVEKYRPNTLDDVEGHQDILATINKFVDTNRLPHLLLYGPPGTGKTSTVLALARRIYGSGNMRQMVLELNASDDRGIDVVRDQIKTFSSTKQIFSAAPKLGDGSSLATFKLIILDEADAMTATAQMALRRIMEKYTANTRFCIIANYTHKLSPALLSRCTRFRFSPLKDVDIRRLVDKVIEEEDINITPDAVDSLVTLSKGDMRRALNVLQACHASSTPLQPPGKPRPDPKTIERDQITQTTIYDCIAAPHPADIQFILNMLMTTSDVTQCIRTINNIKTKKGLALADILTALSEELVKNDVPSQTMITWLDGLAEIEYRLSGGGSETIQTGATIGVVRTGIELLANGKK</sequence>
<comment type="subcellular location">
    <subcellularLocation>
        <location evidence="1">Nucleus</location>
    </subcellularLocation>
</comment>
<dbReference type="SMART" id="SM00382">
    <property type="entry name" value="AAA"/>
    <property type="match status" value="1"/>
</dbReference>
<dbReference type="GO" id="GO:0003677">
    <property type="term" value="F:DNA binding"/>
    <property type="evidence" value="ECO:0007669"/>
    <property type="project" value="InterPro"/>
</dbReference>
<reference evidence="9" key="1">
    <citation type="journal article" date="2020" name="Stud. Mycol.">
        <title>101 Dothideomycetes genomes: a test case for predicting lifestyles and emergence of pathogens.</title>
        <authorList>
            <person name="Haridas S."/>
            <person name="Albert R."/>
            <person name="Binder M."/>
            <person name="Bloem J."/>
            <person name="Labutti K."/>
            <person name="Salamov A."/>
            <person name="Andreopoulos B."/>
            <person name="Baker S."/>
            <person name="Barry K."/>
            <person name="Bills G."/>
            <person name="Bluhm B."/>
            <person name="Cannon C."/>
            <person name="Castanera R."/>
            <person name="Culley D."/>
            <person name="Daum C."/>
            <person name="Ezra D."/>
            <person name="Gonzalez J."/>
            <person name="Henrissat B."/>
            <person name="Kuo A."/>
            <person name="Liang C."/>
            <person name="Lipzen A."/>
            <person name="Lutzoni F."/>
            <person name="Magnuson J."/>
            <person name="Mondo S."/>
            <person name="Nolan M."/>
            <person name="Ohm R."/>
            <person name="Pangilinan J."/>
            <person name="Park H.-J."/>
            <person name="Ramirez L."/>
            <person name="Alfaro M."/>
            <person name="Sun H."/>
            <person name="Tritt A."/>
            <person name="Yoshinaga Y."/>
            <person name="Zwiers L.-H."/>
            <person name="Turgeon B."/>
            <person name="Goodwin S."/>
            <person name="Spatafora J."/>
            <person name="Crous P."/>
            <person name="Grigoriev I."/>
        </authorList>
    </citation>
    <scope>NUCLEOTIDE SEQUENCE</scope>
    <source>
        <strain evidence="9">ATCC 74209</strain>
    </source>
</reference>
<dbReference type="Proteomes" id="UP000799536">
    <property type="component" value="Unassembled WGS sequence"/>
</dbReference>
<dbReference type="EMBL" id="ML993903">
    <property type="protein sequence ID" value="KAF2203426.1"/>
    <property type="molecule type" value="Genomic_DNA"/>
</dbReference>
<dbReference type="Gene3D" id="3.40.50.300">
    <property type="entry name" value="P-loop containing nucleotide triphosphate hydrolases"/>
    <property type="match status" value="1"/>
</dbReference>
<dbReference type="GO" id="GO:0031391">
    <property type="term" value="C:Elg1 RFC-like complex"/>
    <property type="evidence" value="ECO:0007669"/>
    <property type="project" value="TreeGrafter"/>
</dbReference>
<dbReference type="SUPFAM" id="SSF48019">
    <property type="entry name" value="post-AAA+ oligomerization domain-like"/>
    <property type="match status" value="1"/>
</dbReference>
<dbReference type="Gene3D" id="1.10.8.60">
    <property type="match status" value="1"/>
</dbReference>
<dbReference type="FunFam" id="3.40.50.300:FF:000129">
    <property type="entry name" value="Replication factor C subunit 5"/>
    <property type="match status" value="1"/>
</dbReference>
<accession>A0A9P4JS86</accession>
<dbReference type="InterPro" id="IPR047854">
    <property type="entry name" value="RFC_lid"/>
</dbReference>
<keyword evidence="10" id="KW-1185">Reference proteome</keyword>
<evidence type="ECO:0000256" key="2">
    <source>
        <dbReference type="ARBA" id="ARBA00005378"/>
    </source>
</evidence>
<organism evidence="9 10">
    <name type="scientific">Delitschia confertaspora ATCC 74209</name>
    <dbReference type="NCBI Taxonomy" id="1513339"/>
    <lineage>
        <taxon>Eukaryota</taxon>
        <taxon>Fungi</taxon>
        <taxon>Dikarya</taxon>
        <taxon>Ascomycota</taxon>
        <taxon>Pezizomycotina</taxon>
        <taxon>Dothideomycetes</taxon>
        <taxon>Pleosporomycetidae</taxon>
        <taxon>Pleosporales</taxon>
        <taxon>Delitschiaceae</taxon>
        <taxon>Delitschia</taxon>
    </lineage>
</organism>
<comment type="caution">
    <text evidence="9">The sequence shown here is derived from an EMBL/GenBank/DDBJ whole genome shotgun (WGS) entry which is preliminary data.</text>
</comment>
<dbReference type="GO" id="GO:0006281">
    <property type="term" value="P:DNA repair"/>
    <property type="evidence" value="ECO:0007669"/>
    <property type="project" value="TreeGrafter"/>
</dbReference>
<gene>
    <name evidence="9" type="ORF">GQ43DRAFT_264797</name>
</gene>
<evidence type="ECO:0000256" key="5">
    <source>
        <dbReference type="ARBA" id="ARBA00022840"/>
    </source>
</evidence>
<dbReference type="PANTHER" id="PTHR11669:SF9">
    <property type="entry name" value="REPLICATION FACTOR C SUBUNIT 5"/>
    <property type="match status" value="1"/>
</dbReference>
<evidence type="ECO:0000313" key="10">
    <source>
        <dbReference type="Proteomes" id="UP000799536"/>
    </source>
</evidence>
<keyword evidence="3" id="KW-0235">DNA replication</keyword>
<feature type="domain" description="AAA+ ATPase" evidence="8">
    <location>
        <begin position="75"/>
        <end position="230"/>
    </location>
</feature>
<dbReference type="GO" id="GO:0005663">
    <property type="term" value="C:DNA replication factor C complex"/>
    <property type="evidence" value="ECO:0007669"/>
    <property type="project" value="TreeGrafter"/>
</dbReference>
<protein>
    <recommendedName>
        <fullName evidence="7">Replication factor C subunit 3</fullName>
    </recommendedName>
</protein>
<dbReference type="OrthoDB" id="4199794at2759"/>
<evidence type="ECO:0000256" key="6">
    <source>
        <dbReference type="ARBA" id="ARBA00023242"/>
    </source>
</evidence>
<evidence type="ECO:0000259" key="8">
    <source>
        <dbReference type="SMART" id="SM00382"/>
    </source>
</evidence>
<dbReference type="FunFam" id="1.10.8.60:FF:000028">
    <property type="entry name" value="Replication factor C subunit 5"/>
    <property type="match status" value="1"/>
</dbReference>
<keyword evidence="5" id="KW-0067">ATP-binding</keyword>